<dbReference type="EMBL" id="CP050296">
    <property type="protein sequence ID" value="QND57390.1"/>
    <property type="molecule type" value="Genomic_DNA"/>
</dbReference>
<protein>
    <submittedName>
        <fullName evidence="1">Uncharacterized protein</fullName>
    </submittedName>
</protein>
<dbReference type="AlphaFoldDB" id="A0A7G6SSA8"/>
<reference evidence="1" key="1">
    <citation type="journal article" date="2020" name="Mol. Plant Microbe Interact.">
        <title>Complete genome sequences of four natural Pseudomonas isolates that catabolize a wide range of aromatic compounds relevant to lignin valorization.</title>
        <authorList>
            <person name="Hatmaker E.A."/>
            <person name="Presle G."/>
            <person name="Cannon O."/>
            <person name="Guss A.M."/>
            <person name="Elkins J.G."/>
        </authorList>
    </citation>
    <scope>NUCLEOTIDE SEQUENCE</scope>
    <source>
        <strain evidence="1">583</strain>
    </source>
</reference>
<organism evidence="1 2">
    <name type="scientific">Mesorhizobium huakuii</name>
    <dbReference type="NCBI Taxonomy" id="28104"/>
    <lineage>
        <taxon>Bacteria</taxon>
        <taxon>Pseudomonadati</taxon>
        <taxon>Pseudomonadota</taxon>
        <taxon>Alphaproteobacteria</taxon>
        <taxon>Hyphomicrobiales</taxon>
        <taxon>Phyllobacteriaceae</taxon>
        <taxon>Mesorhizobium</taxon>
    </lineage>
</organism>
<accession>A0A7G6SSA8</accession>
<proteinExistence type="predicted"/>
<evidence type="ECO:0000313" key="2">
    <source>
        <dbReference type="Proteomes" id="UP000515465"/>
    </source>
</evidence>
<evidence type="ECO:0000313" key="1">
    <source>
        <dbReference type="EMBL" id="QND57390.1"/>
    </source>
</evidence>
<dbReference type="RefSeq" id="WP_183464214.1">
    <property type="nucleotide sequence ID" value="NZ_CP050296.1"/>
</dbReference>
<dbReference type="Proteomes" id="UP000515465">
    <property type="component" value="Chromosome"/>
</dbReference>
<gene>
    <name evidence="1" type="ORF">HB778_12765</name>
</gene>
<sequence length="71" mass="8257">MPVYQVEKMYGDEVLSCESVEDENPPKAAERIAGRPVSRRGLQPYWYRVVEEREGAIYEFSVAETRKDFAK</sequence>
<name>A0A7G6SSA8_9HYPH</name>